<dbReference type="PATRIC" id="fig|1122247.3.peg.1562"/>
<dbReference type="InterPro" id="IPR045660">
    <property type="entry name" value="DUF6390"/>
</dbReference>
<comment type="caution">
    <text evidence="1">The sequence shown here is derived from an EMBL/GenBank/DDBJ whole genome shotgun (WGS) entry which is preliminary data.</text>
</comment>
<accession>K5BK84</accession>
<reference evidence="1 2" key="1">
    <citation type="journal article" date="2012" name="J. Bacteriol.">
        <title>Genome sequence of Mycobacterium hassiacum DSM 44199, a rare source of heat-stable mycobacterial proteins.</title>
        <authorList>
            <person name="Tiago I."/>
            <person name="Maranha A."/>
            <person name="Mendes V."/>
            <person name="Alarico S."/>
            <person name="Moynihan P.J."/>
            <person name="Clarke A.J."/>
            <person name="Macedo-Ribeiro S."/>
            <person name="Pereira P.J."/>
            <person name="Empadinhas N."/>
        </authorList>
    </citation>
    <scope>NUCLEOTIDE SEQUENCE [LARGE SCALE GENOMIC DNA]</scope>
    <source>
        <strain evidence="2">DSM 44199 / CIP 105218 / JCM 12690 / 3849</strain>
    </source>
</reference>
<dbReference type="eggNOG" id="ENOG50306AN">
    <property type="taxonomic scope" value="Bacteria"/>
</dbReference>
<keyword evidence="2" id="KW-1185">Reference proteome</keyword>
<organism evidence="1 2">
    <name type="scientific">Mycolicibacterium hassiacum (strain DSM 44199 / CIP 105218 / JCM 12690 / 3849)</name>
    <name type="common">Mycobacterium hassiacum</name>
    <dbReference type="NCBI Taxonomy" id="1122247"/>
    <lineage>
        <taxon>Bacteria</taxon>
        <taxon>Bacillati</taxon>
        <taxon>Actinomycetota</taxon>
        <taxon>Actinomycetes</taxon>
        <taxon>Mycobacteriales</taxon>
        <taxon>Mycobacteriaceae</taxon>
        <taxon>Mycolicibacterium</taxon>
    </lineage>
</organism>
<dbReference type="STRING" id="1122247.GCA_000379865_00426"/>
<dbReference type="EMBL" id="AMRA01000041">
    <property type="protein sequence ID" value="EKF24419.1"/>
    <property type="molecule type" value="Genomic_DNA"/>
</dbReference>
<evidence type="ECO:0000313" key="2">
    <source>
        <dbReference type="Proteomes" id="UP000006265"/>
    </source>
</evidence>
<evidence type="ECO:0000313" key="1">
    <source>
        <dbReference type="EMBL" id="EKF24419.1"/>
    </source>
</evidence>
<name>K5BK84_MYCHD</name>
<dbReference type="Pfam" id="PF19927">
    <property type="entry name" value="DUF6390"/>
    <property type="match status" value="1"/>
</dbReference>
<dbReference type="RefSeq" id="WP_005626369.1">
    <property type="nucleotide sequence ID" value="NZ_AMRA01000041.1"/>
</dbReference>
<proteinExistence type="predicted"/>
<dbReference type="OrthoDB" id="2111648at2"/>
<gene>
    <name evidence="1" type="ORF">C731_1624</name>
</gene>
<sequence length="259" mass="28179">MTVPDVDAGAQMFARYAYAPNALGFCGPPNPELLLEGTRAAIETAARRFTGAWPYLQVLSRLTGIPDPLDHRLVEAYWLGGGVGAELDPQTFTTELLAVIGPQAGHYWAHLGPELAAEAAPNHCFHVFGVYPWSRLLGKGDPQLDKQPLHILDSCRISWGTVVSVSGTSAQVRRQGLQWDGSALFLDAPAVHRVELGIEVAEGDLVAVHWSRVCDRLTEAQVRTLEHGTQRQLRVTNVRLRADSARSQKASGTDTAQQS</sequence>
<dbReference type="Proteomes" id="UP000006265">
    <property type="component" value="Unassembled WGS sequence"/>
</dbReference>
<protein>
    <submittedName>
        <fullName evidence="1">Uncharacterized protein</fullName>
    </submittedName>
</protein>
<dbReference type="AlphaFoldDB" id="K5BK84"/>